<evidence type="ECO:0000256" key="2">
    <source>
        <dbReference type="ARBA" id="ARBA00009063"/>
    </source>
</evidence>
<evidence type="ECO:0000256" key="8">
    <source>
        <dbReference type="ARBA" id="ARBA00023054"/>
    </source>
</evidence>
<evidence type="ECO:0000259" key="12">
    <source>
        <dbReference type="PROSITE" id="PS50192"/>
    </source>
</evidence>
<sequence>MAVTIDLTTEFKTTWSQVHNERLGSLEDDNVFAESTDPAWIRIANKLRTDILTLQQTLAKIESKEKQRQKSIFNDILANEIKTLAKDATNQIETLQAGIVGLNSQSLSNPAEEELRRGIVGSLFASLRKETQNLRDIHQRYAAALALPEGQESGYSTSQTKNISAVVDRNAGLSSEEIQMRQQEITYITTGIAEIANIITHMSELIYEQGTVLDRIDANVYTAVEYAEAGRDILKHARKRQWKMRWCRKLTYIIIGIDYGLLLVYIFLRLI</sequence>
<dbReference type="GO" id="GO:0005484">
    <property type="term" value="F:SNAP receptor activity"/>
    <property type="evidence" value="ECO:0007669"/>
    <property type="project" value="TreeGrafter"/>
</dbReference>
<dbReference type="PANTHER" id="PTHR19957:SF83">
    <property type="entry name" value="SYNTAXIN-16"/>
    <property type="match status" value="1"/>
</dbReference>
<dbReference type="GO" id="GO:0000149">
    <property type="term" value="F:SNARE binding"/>
    <property type="evidence" value="ECO:0007669"/>
    <property type="project" value="TreeGrafter"/>
</dbReference>
<comment type="subcellular location">
    <subcellularLocation>
        <location evidence="1">Golgi apparatus membrane</location>
        <topology evidence="1">Single-pass type IV membrane protein</topology>
    </subcellularLocation>
</comment>
<dbReference type="AlphaFoldDB" id="A0A132NZE2"/>
<proteinExistence type="inferred from homology"/>
<evidence type="ECO:0000256" key="7">
    <source>
        <dbReference type="ARBA" id="ARBA00023034"/>
    </source>
</evidence>
<evidence type="ECO:0000256" key="6">
    <source>
        <dbReference type="ARBA" id="ARBA00022989"/>
    </source>
</evidence>
<dbReference type="InterPro" id="IPR010989">
    <property type="entry name" value="SNARE"/>
</dbReference>
<comment type="caution">
    <text evidence="13">The sequence shown here is derived from an EMBL/GenBank/DDBJ whole genome shotgun (WGS) entry which is preliminary data.</text>
</comment>
<reference evidence="13 14" key="1">
    <citation type="journal article" date="2015" name="Mol. Biochem. Parasitol.">
        <title>Identification of polymorphic genes for use in assemblage B genotyping assays through comparative genomics of multiple assemblage B Giardia duodenalis isolates.</title>
        <authorList>
            <person name="Wielinga C."/>
            <person name="Thompson R.C."/>
            <person name="Monis P."/>
            <person name="Ryan U."/>
        </authorList>
    </citation>
    <scope>NUCLEOTIDE SEQUENCE [LARGE SCALE GENOMIC DNA]</scope>
    <source>
        <strain evidence="13 14">BAH15c1</strain>
    </source>
</reference>
<keyword evidence="5" id="KW-0653">Protein transport</keyword>
<feature type="coiled-coil region" evidence="10">
    <location>
        <begin position="44"/>
        <end position="105"/>
    </location>
</feature>
<dbReference type="CDD" id="cd15845">
    <property type="entry name" value="SNARE_syntaxin16"/>
    <property type="match status" value="1"/>
</dbReference>
<dbReference type="GO" id="GO:0006906">
    <property type="term" value="P:vesicle fusion"/>
    <property type="evidence" value="ECO:0007669"/>
    <property type="project" value="TreeGrafter"/>
</dbReference>
<dbReference type="PANTHER" id="PTHR19957">
    <property type="entry name" value="SYNTAXIN"/>
    <property type="match status" value="1"/>
</dbReference>
<dbReference type="Pfam" id="PF05739">
    <property type="entry name" value="SNARE"/>
    <property type="match status" value="1"/>
</dbReference>
<evidence type="ECO:0000256" key="4">
    <source>
        <dbReference type="ARBA" id="ARBA00022692"/>
    </source>
</evidence>
<evidence type="ECO:0000256" key="11">
    <source>
        <dbReference type="SAM" id="Phobius"/>
    </source>
</evidence>
<dbReference type="Gene3D" id="1.20.58.70">
    <property type="match status" value="1"/>
</dbReference>
<dbReference type="SMART" id="SM00397">
    <property type="entry name" value="t_SNARE"/>
    <property type="match status" value="1"/>
</dbReference>
<dbReference type="GO" id="GO:0006886">
    <property type="term" value="P:intracellular protein transport"/>
    <property type="evidence" value="ECO:0007669"/>
    <property type="project" value="TreeGrafter"/>
</dbReference>
<keyword evidence="8 10" id="KW-0175">Coiled coil</keyword>
<dbReference type="InterPro" id="IPR045242">
    <property type="entry name" value="Syntaxin"/>
</dbReference>
<feature type="transmembrane region" description="Helical" evidence="11">
    <location>
        <begin position="250"/>
        <end position="268"/>
    </location>
</feature>
<keyword evidence="4 11" id="KW-0812">Transmembrane</keyword>
<evidence type="ECO:0000256" key="3">
    <source>
        <dbReference type="ARBA" id="ARBA00022448"/>
    </source>
</evidence>
<dbReference type="GO" id="GO:0000139">
    <property type="term" value="C:Golgi membrane"/>
    <property type="evidence" value="ECO:0007669"/>
    <property type="project" value="UniProtKB-SubCell"/>
</dbReference>
<organism evidence="13 14">
    <name type="scientific">Giardia duodenalis assemblage B</name>
    <dbReference type="NCBI Taxonomy" id="1394984"/>
    <lineage>
        <taxon>Eukaryota</taxon>
        <taxon>Metamonada</taxon>
        <taxon>Diplomonadida</taxon>
        <taxon>Hexamitidae</taxon>
        <taxon>Giardiinae</taxon>
        <taxon>Giardia</taxon>
    </lineage>
</organism>
<keyword evidence="9 11" id="KW-0472">Membrane</keyword>
<keyword evidence="6 11" id="KW-1133">Transmembrane helix</keyword>
<dbReference type="InterPro" id="IPR000727">
    <property type="entry name" value="T_SNARE_dom"/>
</dbReference>
<evidence type="ECO:0000256" key="5">
    <source>
        <dbReference type="ARBA" id="ARBA00022927"/>
    </source>
</evidence>
<name>A0A132NZE2_GIAIN</name>
<feature type="domain" description="T-SNARE coiled-coil homology" evidence="12">
    <location>
        <begin position="175"/>
        <end position="237"/>
    </location>
</feature>
<gene>
    <name evidence="13" type="ORF">QR46_0524</name>
</gene>
<evidence type="ECO:0000313" key="13">
    <source>
        <dbReference type="EMBL" id="KWX15430.1"/>
    </source>
</evidence>
<dbReference type="SUPFAM" id="SSF47661">
    <property type="entry name" value="t-snare proteins"/>
    <property type="match status" value="1"/>
</dbReference>
<evidence type="ECO:0000313" key="14">
    <source>
        <dbReference type="Proteomes" id="UP000070089"/>
    </source>
</evidence>
<comment type="similarity">
    <text evidence="2">Belongs to the syntaxin family.</text>
</comment>
<dbReference type="PROSITE" id="PS50192">
    <property type="entry name" value="T_SNARE"/>
    <property type="match status" value="1"/>
</dbReference>
<keyword evidence="3" id="KW-0813">Transport</keyword>
<evidence type="ECO:0000256" key="1">
    <source>
        <dbReference type="ARBA" id="ARBA00004409"/>
    </source>
</evidence>
<accession>A0A132NZE2</accession>
<dbReference type="EMBL" id="JXTI01000008">
    <property type="protein sequence ID" value="KWX15430.1"/>
    <property type="molecule type" value="Genomic_DNA"/>
</dbReference>
<dbReference type="GO" id="GO:0031201">
    <property type="term" value="C:SNARE complex"/>
    <property type="evidence" value="ECO:0007669"/>
    <property type="project" value="TreeGrafter"/>
</dbReference>
<protein>
    <submittedName>
        <fullName evidence="13">Syntaxin 16/ snare domain</fullName>
    </submittedName>
</protein>
<dbReference type="Proteomes" id="UP000070089">
    <property type="component" value="Unassembled WGS sequence"/>
</dbReference>
<keyword evidence="7" id="KW-0333">Golgi apparatus</keyword>
<dbReference type="VEuPathDB" id="GiardiaDB:QR46_0524"/>
<evidence type="ECO:0000256" key="10">
    <source>
        <dbReference type="SAM" id="Coils"/>
    </source>
</evidence>
<dbReference type="OrthoDB" id="10251371at2759"/>
<evidence type="ECO:0000256" key="9">
    <source>
        <dbReference type="ARBA" id="ARBA00023136"/>
    </source>
</evidence>
<dbReference type="GO" id="GO:0048278">
    <property type="term" value="P:vesicle docking"/>
    <property type="evidence" value="ECO:0007669"/>
    <property type="project" value="TreeGrafter"/>
</dbReference>